<name>A0A316HSI5_9SPHI</name>
<reference evidence="1 2" key="1">
    <citation type="submission" date="2018-05" db="EMBL/GenBank/DDBJ databases">
        <title>Genomic Encyclopedia of Archaeal and Bacterial Type Strains, Phase II (KMG-II): from individual species to whole genera.</title>
        <authorList>
            <person name="Goeker M."/>
        </authorList>
    </citation>
    <scope>NUCLEOTIDE SEQUENCE [LARGE SCALE GENOMIC DNA]</scope>
    <source>
        <strain evidence="1 2">DSM 19975</strain>
    </source>
</reference>
<accession>A0A316HSI5</accession>
<dbReference type="Proteomes" id="UP000245678">
    <property type="component" value="Unassembled WGS sequence"/>
</dbReference>
<comment type="caution">
    <text evidence="1">The sequence shown here is derived from an EMBL/GenBank/DDBJ whole genome shotgun (WGS) entry which is preliminary data.</text>
</comment>
<organism evidence="1 2">
    <name type="scientific">Mucilaginibacter oryzae</name>
    <dbReference type="NCBI Taxonomy" id="468058"/>
    <lineage>
        <taxon>Bacteria</taxon>
        <taxon>Pseudomonadati</taxon>
        <taxon>Bacteroidota</taxon>
        <taxon>Sphingobacteriia</taxon>
        <taxon>Sphingobacteriales</taxon>
        <taxon>Sphingobacteriaceae</taxon>
        <taxon>Mucilaginibacter</taxon>
    </lineage>
</organism>
<evidence type="ECO:0000313" key="1">
    <source>
        <dbReference type="EMBL" id="PWK77912.1"/>
    </source>
</evidence>
<dbReference type="RefSeq" id="WP_109608403.1">
    <property type="nucleotide sequence ID" value="NZ_QGHA01000004.1"/>
</dbReference>
<sequence length="170" mass="19252">MKKIKEIIFITFLIITGCSVKDVQIDDMVIKSNMYFISNNTNVPYTGVAVSKFITGQVSGKTSFLNGVPNGTWFAYGYNNEIIQSGTYQPHLLKSGEIGSIEHAIRMNVCTVREGNQTFIDLYIVTNNNNEFDIEKKQPMFNIVVDKLKKEGLTTRTDLINKIRVVKMEL</sequence>
<protein>
    <submittedName>
        <fullName evidence="1">Uncharacterized protein</fullName>
    </submittedName>
</protein>
<dbReference type="PROSITE" id="PS51257">
    <property type="entry name" value="PROKAR_LIPOPROTEIN"/>
    <property type="match status" value="1"/>
</dbReference>
<dbReference type="EMBL" id="QGHA01000004">
    <property type="protein sequence ID" value="PWK77912.1"/>
    <property type="molecule type" value="Genomic_DNA"/>
</dbReference>
<dbReference type="AlphaFoldDB" id="A0A316HSI5"/>
<evidence type="ECO:0000313" key="2">
    <source>
        <dbReference type="Proteomes" id="UP000245678"/>
    </source>
</evidence>
<keyword evidence="2" id="KW-1185">Reference proteome</keyword>
<gene>
    <name evidence="1" type="ORF">LX99_02797</name>
</gene>
<proteinExistence type="predicted"/>